<evidence type="ECO:0000256" key="2">
    <source>
        <dbReference type="ARBA" id="ARBA00023015"/>
    </source>
</evidence>
<evidence type="ECO:0000256" key="1">
    <source>
        <dbReference type="ARBA" id="ARBA00010641"/>
    </source>
</evidence>
<dbReference type="Gene3D" id="1.10.1740.10">
    <property type="match status" value="1"/>
</dbReference>
<keyword evidence="2" id="KW-0805">Transcription regulation</keyword>
<keyword evidence="3" id="KW-0731">Sigma factor</keyword>
<sequence>MTSNDRNTTDASTEVVALIAQHQSRLRGFVRCLLAHDKDVDDLLQEVNVVLWQKADQFEIGTDFWAWASQVARFKVMNQVRKYSRDRLVFDESFMTELADLATERSRGFEDQQSALRHCMKQLPGPQRALIEMRYSSERSIGSIADELGRPEGSIRQTLYRIRGLLLQCIELNMPETSR</sequence>
<dbReference type="EMBL" id="BAABRO010000007">
    <property type="protein sequence ID" value="GAA5507953.1"/>
    <property type="molecule type" value="Genomic_DNA"/>
</dbReference>
<reference evidence="7 8" key="1">
    <citation type="submission" date="2024-02" db="EMBL/GenBank/DDBJ databases">
        <title>Rhodopirellula caenicola NBRC 110016.</title>
        <authorList>
            <person name="Ichikawa N."/>
            <person name="Katano-Makiyama Y."/>
            <person name="Hidaka K."/>
        </authorList>
    </citation>
    <scope>NUCLEOTIDE SEQUENCE [LARGE SCALE GENOMIC DNA]</scope>
    <source>
        <strain evidence="7 8">NBRC 110016</strain>
    </source>
</reference>
<accession>A0ABP9VWM3</accession>
<dbReference type="SUPFAM" id="SSF88659">
    <property type="entry name" value="Sigma3 and sigma4 domains of RNA polymerase sigma factors"/>
    <property type="match status" value="1"/>
</dbReference>
<dbReference type="SUPFAM" id="SSF88946">
    <property type="entry name" value="Sigma2 domain of RNA polymerase sigma factors"/>
    <property type="match status" value="1"/>
</dbReference>
<evidence type="ECO:0000313" key="7">
    <source>
        <dbReference type="EMBL" id="GAA5507953.1"/>
    </source>
</evidence>
<feature type="domain" description="RNA polymerase sigma factor 70 region 4 type 2" evidence="6">
    <location>
        <begin position="115"/>
        <end position="163"/>
    </location>
</feature>
<evidence type="ECO:0000313" key="8">
    <source>
        <dbReference type="Proteomes" id="UP001416858"/>
    </source>
</evidence>
<dbReference type="PANTHER" id="PTHR43133">
    <property type="entry name" value="RNA POLYMERASE ECF-TYPE SIGMA FACTO"/>
    <property type="match status" value="1"/>
</dbReference>
<feature type="domain" description="RNA polymerase sigma-70 region 2" evidence="5">
    <location>
        <begin position="18"/>
        <end position="85"/>
    </location>
</feature>
<dbReference type="PANTHER" id="PTHR43133:SF51">
    <property type="entry name" value="RNA POLYMERASE SIGMA FACTOR"/>
    <property type="match status" value="1"/>
</dbReference>
<dbReference type="Pfam" id="PF08281">
    <property type="entry name" value="Sigma70_r4_2"/>
    <property type="match status" value="1"/>
</dbReference>
<comment type="caution">
    <text evidence="7">The sequence shown here is derived from an EMBL/GenBank/DDBJ whole genome shotgun (WGS) entry which is preliminary data.</text>
</comment>
<dbReference type="InterPro" id="IPR013325">
    <property type="entry name" value="RNA_pol_sigma_r2"/>
</dbReference>
<dbReference type="InterPro" id="IPR036388">
    <property type="entry name" value="WH-like_DNA-bd_sf"/>
</dbReference>
<dbReference type="Gene3D" id="1.10.10.10">
    <property type="entry name" value="Winged helix-like DNA-binding domain superfamily/Winged helix DNA-binding domain"/>
    <property type="match status" value="1"/>
</dbReference>
<evidence type="ECO:0000256" key="3">
    <source>
        <dbReference type="ARBA" id="ARBA00023082"/>
    </source>
</evidence>
<gene>
    <name evidence="7" type="ORF">Rcae01_03411</name>
</gene>
<dbReference type="InterPro" id="IPR039425">
    <property type="entry name" value="RNA_pol_sigma-70-like"/>
</dbReference>
<dbReference type="InterPro" id="IPR013249">
    <property type="entry name" value="RNA_pol_sigma70_r4_t2"/>
</dbReference>
<dbReference type="NCBIfam" id="TIGR02937">
    <property type="entry name" value="sigma70-ECF"/>
    <property type="match status" value="1"/>
</dbReference>
<dbReference type="NCBIfam" id="TIGR02989">
    <property type="entry name" value="Sig-70_gvs1"/>
    <property type="match status" value="1"/>
</dbReference>
<proteinExistence type="inferred from homology"/>
<keyword evidence="4" id="KW-0804">Transcription</keyword>
<name>A0ABP9VWM3_9BACT</name>
<dbReference type="Proteomes" id="UP001416858">
    <property type="component" value="Unassembled WGS sequence"/>
</dbReference>
<dbReference type="RefSeq" id="WP_345684790.1">
    <property type="nucleotide sequence ID" value="NZ_BAABRO010000007.1"/>
</dbReference>
<evidence type="ECO:0008006" key="9">
    <source>
        <dbReference type="Google" id="ProtNLM"/>
    </source>
</evidence>
<keyword evidence="8" id="KW-1185">Reference proteome</keyword>
<dbReference type="InterPro" id="IPR014331">
    <property type="entry name" value="RNA_pol_sigma70_ECF_RHOBA"/>
</dbReference>
<dbReference type="Pfam" id="PF04542">
    <property type="entry name" value="Sigma70_r2"/>
    <property type="match status" value="1"/>
</dbReference>
<evidence type="ECO:0000259" key="5">
    <source>
        <dbReference type="Pfam" id="PF04542"/>
    </source>
</evidence>
<dbReference type="InterPro" id="IPR013324">
    <property type="entry name" value="RNA_pol_sigma_r3/r4-like"/>
</dbReference>
<evidence type="ECO:0000259" key="6">
    <source>
        <dbReference type="Pfam" id="PF08281"/>
    </source>
</evidence>
<dbReference type="InterPro" id="IPR014284">
    <property type="entry name" value="RNA_pol_sigma-70_dom"/>
</dbReference>
<organism evidence="7 8">
    <name type="scientific">Novipirellula caenicola</name>
    <dbReference type="NCBI Taxonomy" id="1536901"/>
    <lineage>
        <taxon>Bacteria</taxon>
        <taxon>Pseudomonadati</taxon>
        <taxon>Planctomycetota</taxon>
        <taxon>Planctomycetia</taxon>
        <taxon>Pirellulales</taxon>
        <taxon>Pirellulaceae</taxon>
        <taxon>Novipirellula</taxon>
    </lineage>
</organism>
<dbReference type="InterPro" id="IPR007627">
    <property type="entry name" value="RNA_pol_sigma70_r2"/>
</dbReference>
<protein>
    <recommendedName>
        <fullName evidence="9">RNA polymerase sigma factor</fullName>
    </recommendedName>
</protein>
<evidence type="ECO:0000256" key="4">
    <source>
        <dbReference type="ARBA" id="ARBA00023163"/>
    </source>
</evidence>
<comment type="similarity">
    <text evidence="1">Belongs to the sigma-70 factor family. ECF subfamily.</text>
</comment>